<dbReference type="RefSeq" id="WP_110789330.1">
    <property type="nucleotide sequence ID" value="NZ_QJRY01000001.1"/>
</dbReference>
<reference evidence="1 2" key="1">
    <citation type="submission" date="2018-06" db="EMBL/GenBank/DDBJ databases">
        <title>Rhizobium wuzhouense sp. nov., isolated from roots of Oryza officinalis.</title>
        <authorList>
            <person name="Yuan T."/>
        </authorList>
    </citation>
    <scope>NUCLEOTIDE SEQUENCE [LARGE SCALE GENOMIC DNA]</scope>
    <source>
        <strain evidence="1 2">W44</strain>
    </source>
</reference>
<comment type="caution">
    <text evidence="1">The sequence shown here is derived from an EMBL/GenBank/DDBJ whole genome shotgun (WGS) entry which is preliminary data.</text>
</comment>
<dbReference type="InterPro" id="IPR025975">
    <property type="entry name" value="Polysacc_lyase"/>
</dbReference>
<name>A0ABX5NUQ8_9HYPH</name>
<evidence type="ECO:0000313" key="2">
    <source>
        <dbReference type="Proteomes" id="UP000247536"/>
    </source>
</evidence>
<sequence length="204" mass="22876">MKIICPDGNGYSYYVQAVDESRYIRVDGVETFLVKAGDYWNGAGGSDALNYRERCEARVTTEDRVGSTQTYAFQLKIPSSYPEFSPKQTLGQWHNGAYDSVYNRYENGEFTICLNNHDTDSFLEYPVTVTKGVWNSFSYTFVWHARAGAVTARVNGKTVVKASGLALVPATARSVYFKYGIYRNMAKGLVGPDQQVSYRQVSRG</sequence>
<evidence type="ECO:0000313" key="1">
    <source>
        <dbReference type="EMBL" id="PYB76897.1"/>
    </source>
</evidence>
<dbReference type="Pfam" id="PF14099">
    <property type="entry name" value="Polysacc_lyase"/>
    <property type="match status" value="1"/>
</dbReference>
<proteinExistence type="predicted"/>
<dbReference type="EMBL" id="QJRY01000001">
    <property type="protein sequence ID" value="PYB76897.1"/>
    <property type="molecule type" value="Genomic_DNA"/>
</dbReference>
<organism evidence="1 2">
    <name type="scientific">Rhizobium wuzhouense</name>
    <dbReference type="NCBI Taxonomy" id="1986026"/>
    <lineage>
        <taxon>Bacteria</taxon>
        <taxon>Pseudomonadati</taxon>
        <taxon>Pseudomonadota</taxon>
        <taxon>Alphaproteobacteria</taxon>
        <taxon>Hyphomicrobiales</taxon>
        <taxon>Rhizobiaceae</taxon>
        <taxon>Rhizobium/Agrobacterium group</taxon>
        <taxon>Rhizobium</taxon>
    </lineage>
</organism>
<protein>
    <recommendedName>
        <fullName evidence="3">Polysaccharide lyase-like protein</fullName>
    </recommendedName>
</protein>
<evidence type="ECO:0008006" key="3">
    <source>
        <dbReference type="Google" id="ProtNLM"/>
    </source>
</evidence>
<dbReference type="Proteomes" id="UP000247536">
    <property type="component" value="Unassembled WGS sequence"/>
</dbReference>
<gene>
    <name evidence="1" type="ORF">DMY87_00400</name>
</gene>
<dbReference type="Gene3D" id="2.60.120.200">
    <property type="match status" value="1"/>
</dbReference>
<accession>A0ABX5NUQ8</accession>
<keyword evidence="2" id="KW-1185">Reference proteome</keyword>